<dbReference type="Gene3D" id="3.30.420.480">
    <property type="entry name" value="Domain of unknown function (DUF4445)"/>
    <property type="match status" value="1"/>
</dbReference>
<dbReference type="InterPro" id="IPR036010">
    <property type="entry name" value="2Fe-2S_ferredoxin-like_sf"/>
</dbReference>
<evidence type="ECO:0000259" key="1">
    <source>
        <dbReference type="PROSITE" id="PS51085"/>
    </source>
</evidence>
<proteinExistence type="predicted"/>
<dbReference type="Pfam" id="PF17651">
    <property type="entry name" value="Raco_middle"/>
    <property type="match status" value="1"/>
</dbReference>
<evidence type="ECO:0000313" key="3">
    <source>
        <dbReference type="Proteomes" id="UP000431304"/>
    </source>
</evidence>
<reference evidence="2 3" key="1">
    <citation type="journal article" date="2019" name="Nat. Med.">
        <title>A library of human gut bacterial isolates paired with longitudinal multiomics data enables mechanistic microbiome research.</title>
        <authorList>
            <person name="Poyet M."/>
            <person name="Groussin M."/>
            <person name="Gibbons S.M."/>
            <person name="Avila-Pacheco J."/>
            <person name="Jiang X."/>
            <person name="Kearney S.M."/>
            <person name="Perrotta A.R."/>
            <person name="Berdy B."/>
            <person name="Zhao S."/>
            <person name="Lieberman T.D."/>
            <person name="Swanson P.K."/>
            <person name="Smith M."/>
            <person name="Roesemann S."/>
            <person name="Alexander J.E."/>
            <person name="Rich S.A."/>
            <person name="Livny J."/>
            <person name="Vlamakis H."/>
            <person name="Clish C."/>
            <person name="Bullock K."/>
            <person name="Deik A."/>
            <person name="Scott J."/>
            <person name="Pierce K.A."/>
            <person name="Xavier R.J."/>
            <person name="Alm E.J."/>
        </authorList>
    </citation>
    <scope>NUCLEOTIDE SEQUENCE [LARGE SCALE GENOMIC DNA]</scope>
    <source>
        <strain evidence="2 3">BIOML-A3</strain>
    </source>
</reference>
<dbReference type="GO" id="GO:0051536">
    <property type="term" value="F:iron-sulfur cluster binding"/>
    <property type="evidence" value="ECO:0007669"/>
    <property type="project" value="InterPro"/>
</dbReference>
<dbReference type="PANTHER" id="PTHR42895">
    <property type="entry name" value="IRON-SULFUR CLUSTER-BINDING PROTEIN-RELATED"/>
    <property type="match status" value="1"/>
</dbReference>
<accession>A0A844DW65</accession>
<dbReference type="InterPro" id="IPR012675">
    <property type="entry name" value="Beta-grasp_dom_sf"/>
</dbReference>
<dbReference type="EMBL" id="WKRA01000001">
    <property type="protein sequence ID" value="MSD14529.1"/>
    <property type="molecule type" value="Genomic_DNA"/>
</dbReference>
<name>A0A844DW65_EUBRA</name>
<dbReference type="InterPro" id="IPR042259">
    <property type="entry name" value="Raco-like_middle_sf"/>
</dbReference>
<comment type="caution">
    <text evidence="2">The sequence shown here is derived from an EMBL/GenBank/DDBJ whole genome shotgun (WGS) entry which is preliminary data.</text>
</comment>
<dbReference type="Pfam" id="PF13510">
    <property type="entry name" value="Fer2_4"/>
    <property type="match status" value="1"/>
</dbReference>
<organism evidence="2 3">
    <name type="scientific">Eubacterium ramulus</name>
    <dbReference type="NCBI Taxonomy" id="39490"/>
    <lineage>
        <taxon>Bacteria</taxon>
        <taxon>Bacillati</taxon>
        <taxon>Bacillota</taxon>
        <taxon>Clostridia</taxon>
        <taxon>Eubacteriales</taxon>
        <taxon>Eubacteriaceae</taxon>
        <taxon>Eubacterium</taxon>
    </lineage>
</organism>
<dbReference type="Gene3D" id="3.10.20.30">
    <property type="match status" value="1"/>
</dbReference>
<dbReference type="SUPFAM" id="SSF54292">
    <property type="entry name" value="2Fe-2S ferredoxin-like"/>
    <property type="match status" value="1"/>
</dbReference>
<dbReference type="Proteomes" id="UP000431304">
    <property type="component" value="Unassembled WGS sequence"/>
</dbReference>
<dbReference type="PROSITE" id="PS51085">
    <property type="entry name" value="2FE2S_FER_2"/>
    <property type="match status" value="1"/>
</dbReference>
<dbReference type="InterPro" id="IPR001041">
    <property type="entry name" value="2Fe-2S_ferredoxin-type"/>
</dbReference>
<gene>
    <name evidence="2" type="ORF">GKE72_00240</name>
</gene>
<dbReference type="InterPro" id="IPR052911">
    <property type="entry name" value="Corrinoid_activation_enz"/>
</dbReference>
<dbReference type="PANTHER" id="PTHR42895:SF1">
    <property type="entry name" value="IRON-SULFUR CLUSTER PROTEIN"/>
    <property type="match status" value="1"/>
</dbReference>
<dbReference type="RefSeq" id="WP_173018085.1">
    <property type="nucleotide sequence ID" value="NZ_CP173382.1"/>
</dbReference>
<dbReference type="GeneID" id="97391430"/>
<dbReference type="AlphaFoldDB" id="A0A844DW65"/>
<dbReference type="Pfam" id="PF14574">
    <property type="entry name" value="RACo_C_ter"/>
    <property type="match status" value="1"/>
</dbReference>
<feature type="domain" description="2Fe-2S ferredoxin-type" evidence="1">
    <location>
        <begin position="8"/>
        <end position="84"/>
    </location>
</feature>
<sequence length="514" mass="54075">MKEQVTVMKVKIRIGNEVKEYTGAWEDHTLLEVFQELGITQVHAPCGGNGTCKKCLVTVEGLGKVLSCQTQCKDDMCVTVAEEQKSAIAENGNCYLYPADAGEGLLAACDIGTTTVVCHLLDGATGVRLCTVSAPNAQRSFGADVISRIQASVDSGLDKLQSAIVDQINGMLVQLKQKAGRTEDIRRLAVAGNTVMSHLFCGLSPESIGVAPFTPLSLFGESYDAKQIGIEGCETVYVVPSIAGYVGGDIVADLAAVQMHSSVLAEDGEKETLMLDIGTNGEMVLGKSGSYVCCATAAGPAFEGAEIAMGMPAASGAISKVWLEDGKICCSTINDAPAVGICGSGLIDALAVFLETELLDETGLIADEDEVEEAYAGYLGEDEDGTCVYLTDTVKVTQADVRKLQLAKASIAAGIRILLSERNISVTDVEQVILAGGFGSFLNKKSAAAIGLIPEELEPVTISVGNAAGEGAVSAAVSEAARQELGRLQQEMRYVELSTHKKFSDAYMEEMFFE</sequence>
<protein>
    <submittedName>
        <fullName evidence="2">DUF4445 domain-containing protein</fullName>
    </submittedName>
</protein>
<evidence type="ECO:0000313" key="2">
    <source>
        <dbReference type="EMBL" id="MSD14529.1"/>
    </source>
</evidence>
<dbReference type="InterPro" id="IPR041414">
    <property type="entry name" value="Raco-like_middle"/>
</dbReference>
<dbReference type="InterPro" id="IPR027980">
    <property type="entry name" value="RACo_C"/>
</dbReference>